<evidence type="ECO:0000256" key="4">
    <source>
        <dbReference type="ARBA" id="ARBA00022695"/>
    </source>
</evidence>
<keyword evidence="1 6" id="KW-1277">Toxin-antitoxin system</keyword>
<feature type="binding site" evidence="6">
    <location>
        <position position="26"/>
    </location>
    <ligand>
        <name>NAD(+)</name>
        <dbReference type="ChEBI" id="CHEBI:57540"/>
    </ligand>
</feature>
<comment type="caution">
    <text evidence="6">Lacks conserved residue(s) required for the propagation of feature annotation.</text>
</comment>
<dbReference type="Proteomes" id="UP000255508">
    <property type="component" value="Unassembled WGS sequence"/>
</dbReference>
<dbReference type="AlphaFoldDB" id="A0A370DW72"/>
<organism evidence="8 9">
    <name type="scientific">endosymbiont of Lamellibrachia luymesi</name>
    <dbReference type="NCBI Taxonomy" id="2200907"/>
    <lineage>
        <taxon>Bacteria</taxon>
        <taxon>Pseudomonadati</taxon>
        <taxon>Pseudomonadota</taxon>
        <taxon>Gammaproteobacteria</taxon>
        <taxon>sulfur-oxidizing symbionts</taxon>
    </lineage>
</organism>
<comment type="similarity">
    <text evidence="6">Belongs to the DarT ADP-ribosyltransferase family.</text>
</comment>
<feature type="binding site" evidence="6">
    <location>
        <begin position="17"/>
        <end position="19"/>
    </location>
    <ligand>
        <name>NAD(+)</name>
        <dbReference type="ChEBI" id="CHEBI:57540"/>
    </ligand>
</feature>
<keyword evidence="4 6" id="KW-0548">Nucleotidyltransferase</keyword>
<dbReference type="GO" id="GO:0003677">
    <property type="term" value="F:DNA binding"/>
    <property type="evidence" value="ECO:0007669"/>
    <property type="project" value="UniProtKB-UniRule"/>
</dbReference>
<dbReference type="Pfam" id="PF14487">
    <property type="entry name" value="DarT"/>
    <property type="match status" value="1"/>
</dbReference>
<evidence type="ECO:0000256" key="2">
    <source>
        <dbReference type="ARBA" id="ARBA00022676"/>
    </source>
</evidence>
<feature type="binding site" evidence="6">
    <location>
        <position position="57"/>
    </location>
    <ligand>
        <name>NAD(+)</name>
        <dbReference type="ChEBI" id="CHEBI:57540"/>
    </ligand>
</feature>
<evidence type="ECO:0000313" key="9">
    <source>
        <dbReference type="Proteomes" id="UP000255508"/>
    </source>
</evidence>
<dbReference type="GO" id="GO:0016757">
    <property type="term" value="F:glycosyltransferase activity"/>
    <property type="evidence" value="ECO:0007669"/>
    <property type="project" value="UniProtKB-UniRule"/>
</dbReference>
<protein>
    <submittedName>
        <fullName evidence="8">DUF4433 domain-containing protein</fullName>
    </submittedName>
</protein>
<dbReference type="PROSITE" id="PS52018">
    <property type="entry name" value="DART"/>
    <property type="match status" value="1"/>
</dbReference>
<evidence type="ECO:0000313" key="8">
    <source>
        <dbReference type="EMBL" id="RDH90012.1"/>
    </source>
</evidence>
<proteinExistence type="inferred from homology"/>
<evidence type="ECO:0000256" key="1">
    <source>
        <dbReference type="ARBA" id="ARBA00022649"/>
    </source>
</evidence>
<sequence length="215" mass="24701">MNVTEVIAGRGIEEVLHFTTNHGLTGILRTGAIMSRKRLPDEDRLVYIFEPNAKYRRDIEWLNYVNLSISDINWSFFNIAANKWYKGTEKWWCILSFRPEIMEHEGVIFSTTNNKYDACKREAGYSGLEALFGSPIIEYDSGDIAIRGTNHLSNRPTSNQAEVLYPKKLSIDFLQKIYVRHEEELDALAGIFEFLSIPPVNVELAPGRFLGEQHQ</sequence>
<feature type="active site" description="Proton acceptor" evidence="6">
    <location>
        <position position="57"/>
    </location>
</feature>
<dbReference type="GO" id="GO:0016779">
    <property type="term" value="F:nucleotidyltransferase activity"/>
    <property type="evidence" value="ECO:0007669"/>
    <property type="project" value="UniProtKB-UniRule"/>
</dbReference>
<evidence type="ECO:0000259" key="7">
    <source>
        <dbReference type="PROSITE" id="PS52018"/>
    </source>
</evidence>
<reference evidence="8 9" key="1">
    <citation type="journal article" date="2018" name="ISME J.">
        <title>Endosymbiont genomes yield clues of tubeworm success.</title>
        <authorList>
            <person name="Li Y."/>
            <person name="Liles M.R."/>
            <person name="Halanych K.M."/>
        </authorList>
    </citation>
    <scope>NUCLEOTIDE SEQUENCE [LARGE SCALE GENOMIC DNA]</scope>
    <source>
        <strain evidence="8">A1422</strain>
    </source>
</reference>
<keyword evidence="3 6" id="KW-0808">Transferase</keyword>
<keyword evidence="5 6" id="KW-0238">DNA-binding</keyword>
<dbReference type="EMBL" id="QFXD01000184">
    <property type="protein sequence ID" value="RDH90012.1"/>
    <property type="molecule type" value="Genomic_DNA"/>
</dbReference>
<feature type="active site" evidence="6">
    <location>
        <position position="162"/>
    </location>
</feature>
<evidence type="ECO:0000256" key="6">
    <source>
        <dbReference type="PROSITE-ProRule" id="PRU01362"/>
    </source>
</evidence>
<feature type="domain" description="DarT" evidence="7">
    <location>
        <begin position="13"/>
        <end position="210"/>
    </location>
</feature>
<name>A0A370DW72_9GAMM</name>
<evidence type="ECO:0000256" key="5">
    <source>
        <dbReference type="ARBA" id="ARBA00023125"/>
    </source>
</evidence>
<dbReference type="InterPro" id="IPR029494">
    <property type="entry name" value="DarT"/>
</dbReference>
<accession>A0A370DW72</accession>
<gene>
    <name evidence="8" type="ORF">DIZ79_10310</name>
</gene>
<comment type="caution">
    <text evidence="8">The sequence shown here is derived from an EMBL/GenBank/DDBJ whole genome shotgun (WGS) entry which is preliminary data.</text>
</comment>
<evidence type="ECO:0000256" key="3">
    <source>
        <dbReference type="ARBA" id="ARBA00022679"/>
    </source>
</evidence>
<keyword evidence="2 6" id="KW-0328">Glycosyltransferase</keyword>
<comment type="catalytic activity">
    <reaction evidence="6">
        <text>a thymidine in DNA + NAD(+) = an N-(ADP-alpha-D-ribosyl)-thymidine in DNA + nicotinamide + H(+)</text>
        <dbReference type="Rhea" id="RHEA:71651"/>
        <dbReference type="Rhea" id="RHEA-COMP:13556"/>
        <dbReference type="Rhea" id="RHEA-COMP:18051"/>
        <dbReference type="ChEBI" id="CHEBI:15378"/>
        <dbReference type="ChEBI" id="CHEBI:17154"/>
        <dbReference type="ChEBI" id="CHEBI:57540"/>
        <dbReference type="ChEBI" id="CHEBI:137386"/>
        <dbReference type="ChEBI" id="CHEBI:191199"/>
    </reaction>
</comment>